<evidence type="ECO:0000313" key="2">
    <source>
        <dbReference type="Proteomes" id="UP000596929"/>
    </source>
</evidence>
<organism evidence="1 2">
    <name type="scientific">Clostridium hominis</name>
    <dbReference type="NCBI Taxonomy" id="2763036"/>
    <lineage>
        <taxon>Bacteria</taxon>
        <taxon>Bacillati</taxon>
        <taxon>Bacillota</taxon>
        <taxon>Clostridia</taxon>
        <taxon>Eubacteriales</taxon>
        <taxon>Clostridiaceae</taxon>
        <taxon>Clostridium</taxon>
    </lineage>
</organism>
<gene>
    <name evidence="1" type="ORF">H8S20_18090</name>
</gene>
<dbReference type="Proteomes" id="UP000596929">
    <property type="component" value="Unassembled WGS sequence"/>
</dbReference>
<dbReference type="RefSeq" id="WP_032117733.1">
    <property type="nucleotide sequence ID" value="NZ_JACOOO010000043.1"/>
</dbReference>
<evidence type="ECO:0000313" key="1">
    <source>
        <dbReference type="EMBL" id="MBC5630768.1"/>
    </source>
</evidence>
<dbReference type="EMBL" id="JACOOO010000043">
    <property type="protein sequence ID" value="MBC5630768.1"/>
    <property type="molecule type" value="Genomic_DNA"/>
</dbReference>
<reference evidence="1 2" key="1">
    <citation type="submission" date="2020-08" db="EMBL/GenBank/DDBJ databases">
        <title>Genome public.</title>
        <authorList>
            <person name="Liu C."/>
            <person name="Sun Q."/>
        </authorList>
    </citation>
    <scope>NUCLEOTIDE SEQUENCE [LARGE SCALE GENOMIC DNA]</scope>
    <source>
        <strain evidence="1 2">NSJ-6</strain>
    </source>
</reference>
<accession>A0ABR7DIW5</accession>
<name>A0ABR7DIW5_9CLOT</name>
<keyword evidence="2" id="KW-1185">Reference proteome</keyword>
<sequence length="67" mass="7588">MKDKISICSECSGIDIDKLEKEFGKENIDYRCIGECGGRYGIVLGYTKKTFIQAESDEEFIEIVKSL</sequence>
<comment type="caution">
    <text evidence="1">The sequence shown here is derived from an EMBL/GenBank/DDBJ whole genome shotgun (WGS) entry which is preliminary data.</text>
</comment>
<protein>
    <submittedName>
        <fullName evidence="1">DUF1450 domain-containing protein</fullName>
    </submittedName>
</protein>
<proteinExistence type="predicted"/>